<dbReference type="PANTHER" id="PTHR38444:SF1">
    <property type="entry name" value="ENTEROBACTIN BIOSYNTHESIS PROTEIN YBDZ"/>
    <property type="match status" value="1"/>
</dbReference>
<reference evidence="2 3" key="1">
    <citation type="submission" date="2020-01" db="EMBL/GenBank/DDBJ databases">
        <title>Kibdelosporangium persica a novel Actinomycetes from a hot desert in Iran.</title>
        <authorList>
            <person name="Safaei N."/>
            <person name="Zaburannyi N."/>
            <person name="Mueller R."/>
            <person name="Wink J."/>
        </authorList>
    </citation>
    <scope>NUCLEOTIDE SEQUENCE [LARGE SCALE GENOMIC DNA]</scope>
    <source>
        <strain evidence="2 3">4NS15</strain>
    </source>
</reference>
<dbReference type="Pfam" id="PF03621">
    <property type="entry name" value="MbtH"/>
    <property type="match status" value="1"/>
</dbReference>
<sequence length="77" mass="8861">MRKGQTDMQNPFDDPQGEFHVLVNAENQHSLWPAFAAVPDGWTVVLESRSREECLDHIETSWTDMRPFSLVQQMSGQ</sequence>
<evidence type="ECO:0000313" key="3">
    <source>
        <dbReference type="Proteomes" id="UP000763557"/>
    </source>
</evidence>
<dbReference type="SMART" id="SM00923">
    <property type="entry name" value="MbtH"/>
    <property type="match status" value="1"/>
</dbReference>
<dbReference type="Proteomes" id="UP000763557">
    <property type="component" value="Unassembled WGS sequence"/>
</dbReference>
<dbReference type="InterPro" id="IPR038020">
    <property type="entry name" value="MbtH-like_sf"/>
</dbReference>
<dbReference type="InterPro" id="IPR037407">
    <property type="entry name" value="MLP_fam"/>
</dbReference>
<keyword evidence="3" id="KW-1185">Reference proteome</keyword>
<dbReference type="PANTHER" id="PTHR38444">
    <property type="entry name" value="ENTEROBACTIN BIOSYNTHESIS PROTEIN YBDZ"/>
    <property type="match status" value="1"/>
</dbReference>
<protein>
    <submittedName>
        <fullName evidence="2">Antibiotic synthesis protein MbtH</fullName>
    </submittedName>
</protein>
<gene>
    <name evidence="2" type="ORF">GC106_86330</name>
</gene>
<proteinExistence type="predicted"/>
<accession>A0ABX2FKQ5</accession>
<evidence type="ECO:0000313" key="2">
    <source>
        <dbReference type="EMBL" id="NRN71353.1"/>
    </source>
</evidence>
<dbReference type="Gene3D" id="3.90.820.10">
    <property type="entry name" value="Structural Genomics, Unknown Function 30-nov-00 1gh9 Mol_id"/>
    <property type="match status" value="1"/>
</dbReference>
<dbReference type="EMBL" id="JAAATY010000061">
    <property type="protein sequence ID" value="NRN71353.1"/>
    <property type="molecule type" value="Genomic_DNA"/>
</dbReference>
<dbReference type="SUPFAM" id="SSF160582">
    <property type="entry name" value="MbtH-like"/>
    <property type="match status" value="1"/>
</dbReference>
<feature type="domain" description="MbtH-like" evidence="1">
    <location>
        <begin position="10"/>
        <end position="60"/>
    </location>
</feature>
<name>A0ABX2FKQ5_9PSEU</name>
<evidence type="ECO:0000259" key="1">
    <source>
        <dbReference type="SMART" id="SM00923"/>
    </source>
</evidence>
<dbReference type="InterPro" id="IPR005153">
    <property type="entry name" value="MbtH-like_dom"/>
</dbReference>
<organism evidence="2 3">
    <name type="scientific">Kibdelosporangium persicum</name>
    <dbReference type="NCBI Taxonomy" id="2698649"/>
    <lineage>
        <taxon>Bacteria</taxon>
        <taxon>Bacillati</taxon>
        <taxon>Actinomycetota</taxon>
        <taxon>Actinomycetes</taxon>
        <taxon>Pseudonocardiales</taxon>
        <taxon>Pseudonocardiaceae</taxon>
        <taxon>Kibdelosporangium</taxon>
    </lineage>
</organism>
<comment type="caution">
    <text evidence="2">The sequence shown here is derived from an EMBL/GenBank/DDBJ whole genome shotgun (WGS) entry which is preliminary data.</text>
</comment>